<keyword evidence="6 7" id="KW-0472">Membrane</keyword>
<evidence type="ECO:0000256" key="5">
    <source>
        <dbReference type="ARBA" id="ARBA00022989"/>
    </source>
</evidence>
<evidence type="ECO:0000259" key="8">
    <source>
        <dbReference type="Pfam" id="PF04239"/>
    </source>
</evidence>
<comment type="caution">
    <text evidence="9">The sequence shown here is derived from an EMBL/GenBank/DDBJ whole genome shotgun (WGS) entry which is preliminary data.</text>
</comment>
<comment type="subcellular location">
    <subcellularLocation>
        <location evidence="1">Cell membrane</location>
        <topology evidence="1">Multi-pass membrane protein</topology>
    </subcellularLocation>
</comment>
<dbReference type="Gene3D" id="3.30.240.20">
    <property type="entry name" value="bsu07140 like domains"/>
    <property type="match status" value="1"/>
</dbReference>
<evidence type="ECO:0000256" key="1">
    <source>
        <dbReference type="ARBA" id="ARBA00004651"/>
    </source>
</evidence>
<evidence type="ECO:0000256" key="6">
    <source>
        <dbReference type="ARBA" id="ARBA00023136"/>
    </source>
</evidence>
<evidence type="ECO:0000256" key="3">
    <source>
        <dbReference type="ARBA" id="ARBA00022475"/>
    </source>
</evidence>
<feature type="transmembrane region" description="Helical" evidence="7">
    <location>
        <begin position="61"/>
        <end position="81"/>
    </location>
</feature>
<evidence type="ECO:0000256" key="2">
    <source>
        <dbReference type="ARBA" id="ARBA00006448"/>
    </source>
</evidence>
<feature type="domain" description="YetF C-terminal" evidence="8">
    <location>
        <begin position="84"/>
        <end position="158"/>
    </location>
</feature>
<dbReference type="EMBL" id="SMBZ01000042">
    <property type="protein sequence ID" value="TCV09586.1"/>
    <property type="molecule type" value="Genomic_DNA"/>
</dbReference>
<evidence type="ECO:0000313" key="10">
    <source>
        <dbReference type="Proteomes" id="UP000295197"/>
    </source>
</evidence>
<reference evidence="9 10" key="1">
    <citation type="submission" date="2019-03" db="EMBL/GenBank/DDBJ databases">
        <title>Genomic Encyclopedia of Type Strains, Phase IV (KMG-IV): sequencing the most valuable type-strain genomes for metagenomic binning, comparative biology and taxonomic classification.</title>
        <authorList>
            <person name="Goeker M."/>
        </authorList>
    </citation>
    <scope>NUCLEOTIDE SEQUENCE [LARGE SCALE GENOMIC DNA]</scope>
    <source>
        <strain evidence="9 10">DSM 22362</strain>
    </source>
</reference>
<keyword evidence="10" id="KW-1185">Reference proteome</keyword>
<keyword evidence="5 7" id="KW-1133">Transmembrane helix</keyword>
<evidence type="ECO:0000313" key="9">
    <source>
        <dbReference type="EMBL" id="TCV09586.1"/>
    </source>
</evidence>
<feature type="transmembrane region" description="Helical" evidence="7">
    <location>
        <begin position="6"/>
        <end position="24"/>
    </location>
</feature>
<dbReference type="RefSeq" id="WP_132778552.1">
    <property type="nucleotide sequence ID" value="NZ_SMBZ01000042.1"/>
</dbReference>
<accession>A0A4R3VVE1</accession>
<organism evidence="9 10">
    <name type="scientific">Sphingobacterium alimentarium</name>
    <dbReference type="NCBI Taxonomy" id="797292"/>
    <lineage>
        <taxon>Bacteria</taxon>
        <taxon>Pseudomonadati</taxon>
        <taxon>Bacteroidota</taxon>
        <taxon>Sphingobacteriia</taxon>
        <taxon>Sphingobacteriales</taxon>
        <taxon>Sphingobacteriaceae</taxon>
        <taxon>Sphingobacterium</taxon>
    </lineage>
</organism>
<keyword evidence="3" id="KW-1003">Cell membrane</keyword>
<evidence type="ECO:0000256" key="4">
    <source>
        <dbReference type="ARBA" id="ARBA00022692"/>
    </source>
</evidence>
<dbReference type="InterPro" id="IPR007353">
    <property type="entry name" value="DUF421"/>
</dbReference>
<dbReference type="InterPro" id="IPR023090">
    <property type="entry name" value="UPF0702_alpha/beta_dom_sf"/>
</dbReference>
<keyword evidence="4 7" id="KW-0812">Transmembrane</keyword>
<dbReference type="Pfam" id="PF04239">
    <property type="entry name" value="DUF421"/>
    <property type="match status" value="1"/>
</dbReference>
<sequence length="216" mass="24851">METDFILEILYRTCIMFLVILLVLRLSGRRGVRQLTLFEVAIILGMGSAAGDPMFQDDVPILHGVTVLFTIVILYKIITWISSKWTFLHEMLEGKSMVIVCEGQFDMKHEKDGDFSQMEFFAELRNQSVEHLGQVRYALLEPDATLSILYYADEDVKYGMPLFPNRYQEIKSLPQDQPCACMYCGHVLQELSAIHATCPRCKHQKWTLAMCTKRIS</sequence>
<dbReference type="PANTHER" id="PTHR34582:SF6">
    <property type="entry name" value="UPF0702 TRANSMEMBRANE PROTEIN YCAP"/>
    <property type="match status" value="1"/>
</dbReference>
<dbReference type="PANTHER" id="PTHR34582">
    <property type="entry name" value="UPF0702 TRANSMEMBRANE PROTEIN YCAP"/>
    <property type="match status" value="1"/>
</dbReference>
<comment type="similarity">
    <text evidence="2">Belongs to the UPF0702 family.</text>
</comment>
<dbReference type="AlphaFoldDB" id="A0A4R3VVE1"/>
<dbReference type="Proteomes" id="UP000295197">
    <property type="component" value="Unassembled WGS sequence"/>
</dbReference>
<dbReference type="OrthoDB" id="6538282at2"/>
<gene>
    <name evidence="9" type="ORF">EDC17_104224</name>
</gene>
<feature type="transmembrane region" description="Helical" evidence="7">
    <location>
        <begin position="36"/>
        <end position="55"/>
    </location>
</feature>
<evidence type="ECO:0000256" key="7">
    <source>
        <dbReference type="SAM" id="Phobius"/>
    </source>
</evidence>
<proteinExistence type="inferred from homology"/>
<name>A0A4R3VVE1_9SPHI</name>
<dbReference type="GO" id="GO:0005886">
    <property type="term" value="C:plasma membrane"/>
    <property type="evidence" value="ECO:0007669"/>
    <property type="project" value="UniProtKB-SubCell"/>
</dbReference>
<protein>
    <submittedName>
        <fullName evidence="9">Uncharacterized membrane protein YcaP (DUF421 family)</fullName>
    </submittedName>
</protein>